<dbReference type="KEGG" id="ache:ACHE_21104S"/>
<dbReference type="RefSeq" id="XP_043134168.1">
    <property type="nucleotide sequence ID" value="XM_043285480.1"/>
</dbReference>
<reference evidence="2" key="2">
    <citation type="submission" date="2021-02" db="EMBL/GenBank/DDBJ databases">
        <title>Aspergillus chevalieri M1 genome sequence.</title>
        <authorList>
            <person name="Kadooka C."/>
            <person name="Mori K."/>
            <person name="Futagami T."/>
        </authorList>
    </citation>
    <scope>NUCLEOTIDE SEQUENCE</scope>
    <source>
        <strain evidence="2">M1</strain>
    </source>
</reference>
<organism evidence="2 3">
    <name type="scientific">Aspergillus chevalieri</name>
    <name type="common">Eurotium chevalieri</name>
    <dbReference type="NCBI Taxonomy" id="182096"/>
    <lineage>
        <taxon>Eukaryota</taxon>
        <taxon>Fungi</taxon>
        <taxon>Dikarya</taxon>
        <taxon>Ascomycota</taxon>
        <taxon>Pezizomycotina</taxon>
        <taxon>Eurotiomycetes</taxon>
        <taxon>Eurotiomycetidae</taxon>
        <taxon>Eurotiales</taxon>
        <taxon>Aspergillaceae</taxon>
        <taxon>Aspergillus</taxon>
        <taxon>Aspergillus subgen. Aspergillus</taxon>
    </lineage>
</organism>
<evidence type="ECO:0000313" key="2">
    <source>
        <dbReference type="EMBL" id="BCR85646.1"/>
    </source>
</evidence>
<dbReference type="AlphaFoldDB" id="A0A7R7VJ54"/>
<gene>
    <name evidence="2" type="ORF">ACHE_21104S</name>
</gene>
<protein>
    <submittedName>
        <fullName evidence="2">Uncharacterized protein</fullName>
    </submittedName>
</protein>
<reference evidence="2" key="1">
    <citation type="submission" date="2021-01" db="EMBL/GenBank/DDBJ databases">
        <authorList>
            <consortium name="Aspergillus chevalieri M1 genome sequencing consortium"/>
            <person name="Kazuki M."/>
            <person name="Futagami T."/>
        </authorList>
    </citation>
    <scope>NUCLEOTIDE SEQUENCE</scope>
    <source>
        <strain evidence="2">M1</strain>
    </source>
</reference>
<dbReference type="Proteomes" id="UP000637239">
    <property type="component" value="Chromosome 2"/>
</dbReference>
<evidence type="ECO:0000313" key="3">
    <source>
        <dbReference type="Proteomes" id="UP000637239"/>
    </source>
</evidence>
<accession>A0A7R7VJ54</accession>
<sequence length="100" mass="11042">MLCMQLNHDVTMEPATIDMNFTERTVMGSEPELSSTITTRLTIFDQALQPTAMARAAPTVIPTSTQVSSAPVRRHKPTAYSKGTVIRNGPPWLGSDRVRR</sequence>
<feature type="region of interest" description="Disordered" evidence="1">
    <location>
        <begin position="57"/>
        <end position="100"/>
    </location>
</feature>
<dbReference type="EMBL" id="AP024417">
    <property type="protein sequence ID" value="BCR85646.1"/>
    <property type="molecule type" value="Genomic_DNA"/>
</dbReference>
<dbReference type="GeneID" id="66980005"/>
<evidence type="ECO:0000256" key="1">
    <source>
        <dbReference type="SAM" id="MobiDB-lite"/>
    </source>
</evidence>
<name>A0A7R7VJ54_ASPCH</name>
<keyword evidence="3" id="KW-1185">Reference proteome</keyword>
<proteinExistence type="predicted"/>